<feature type="chain" id="PRO_5034995524" description="SMP-30/Gluconolactonase/LRE-like region domain-containing protein" evidence="1">
    <location>
        <begin position="20"/>
        <end position="322"/>
    </location>
</feature>
<protein>
    <recommendedName>
        <fullName evidence="2">SMP-30/Gluconolactonase/LRE-like region domain-containing protein</fullName>
    </recommendedName>
</protein>
<dbReference type="Pfam" id="PF08450">
    <property type="entry name" value="SGL"/>
    <property type="match status" value="1"/>
</dbReference>
<sequence>MRANIATLAAGLLSTGVSSSPVTASRSSVRELVELPGVWIENVGSRSNGNLLLNTIGDDGQVYSFNPRQSPPNPQVVAQIDGRNALTGIAEVGNDVFAVTSSIVDLDTLTFQNGSMKVSLLNFKKNGGYGNTKPSVEDVLEGTELGPVNGITTLPKHKHIILGADSVRGEIVRIDTTKGTANVAFKDDLLAPGPSGPFELGVNGLKISKGYLYFTNTRRQSYNRVKIDEYGNKAGEVEVIYKVPSTSTSAPDDFVLDKHDNAYVTFWPGMLVKITPGGKHDVLVNGTFNGPTSLVWGKGGRSVYVVTAGRDADGGQVVGVKI</sequence>
<dbReference type="InterPro" id="IPR011042">
    <property type="entry name" value="6-blade_b-propeller_TolB-like"/>
</dbReference>
<comment type="caution">
    <text evidence="3">The sequence shown here is derived from an EMBL/GenBank/DDBJ whole genome shotgun (WGS) entry which is preliminary data.</text>
</comment>
<keyword evidence="1" id="KW-0732">Signal</keyword>
<organism evidence="3 4">
    <name type="scientific">Fusarium albosuccineum</name>
    <dbReference type="NCBI Taxonomy" id="1237068"/>
    <lineage>
        <taxon>Eukaryota</taxon>
        <taxon>Fungi</taxon>
        <taxon>Dikarya</taxon>
        <taxon>Ascomycota</taxon>
        <taxon>Pezizomycotina</taxon>
        <taxon>Sordariomycetes</taxon>
        <taxon>Hypocreomycetidae</taxon>
        <taxon>Hypocreales</taxon>
        <taxon>Nectriaceae</taxon>
        <taxon>Fusarium</taxon>
        <taxon>Fusarium decemcellulare species complex</taxon>
    </lineage>
</organism>
<dbReference type="InterPro" id="IPR013658">
    <property type="entry name" value="SGL"/>
</dbReference>
<dbReference type="EMBL" id="JAADYS010000757">
    <property type="protein sequence ID" value="KAF4467373.1"/>
    <property type="molecule type" value="Genomic_DNA"/>
</dbReference>
<reference evidence="3 4" key="1">
    <citation type="submission" date="2020-01" db="EMBL/GenBank/DDBJ databases">
        <title>Identification and distribution of gene clusters putatively required for synthesis of sphingolipid metabolism inhibitors in phylogenetically diverse species of the filamentous fungus Fusarium.</title>
        <authorList>
            <person name="Kim H.-S."/>
            <person name="Busman M."/>
            <person name="Brown D.W."/>
            <person name="Divon H."/>
            <person name="Uhlig S."/>
            <person name="Proctor R.H."/>
        </authorList>
    </citation>
    <scope>NUCLEOTIDE SEQUENCE [LARGE SCALE GENOMIC DNA]</scope>
    <source>
        <strain evidence="3 4">NRRL 20459</strain>
    </source>
</reference>
<dbReference type="PANTHER" id="PTHR42060">
    <property type="entry name" value="NHL REPEAT-CONTAINING PROTEIN-RELATED"/>
    <property type="match status" value="1"/>
</dbReference>
<evidence type="ECO:0000313" key="3">
    <source>
        <dbReference type="EMBL" id="KAF4467373.1"/>
    </source>
</evidence>
<dbReference type="Proteomes" id="UP000554235">
    <property type="component" value="Unassembled WGS sequence"/>
</dbReference>
<gene>
    <name evidence="3" type="ORF">FALBO_5758</name>
</gene>
<feature type="domain" description="SMP-30/Gluconolactonase/LRE-like region" evidence="2">
    <location>
        <begin position="203"/>
        <end position="308"/>
    </location>
</feature>
<dbReference type="SUPFAM" id="SSF63829">
    <property type="entry name" value="Calcium-dependent phosphotriesterase"/>
    <property type="match status" value="1"/>
</dbReference>
<dbReference type="PANTHER" id="PTHR42060:SF1">
    <property type="entry name" value="NHL REPEAT-CONTAINING PROTEIN"/>
    <property type="match status" value="1"/>
</dbReference>
<dbReference type="OrthoDB" id="5233393at2759"/>
<proteinExistence type="predicted"/>
<feature type="signal peptide" evidence="1">
    <location>
        <begin position="1"/>
        <end position="19"/>
    </location>
</feature>
<evidence type="ECO:0000259" key="2">
    <source>
        <dbReference type="Pfam" id="PF08450"/>
    </source>
</evidence>
<dbReference type="InterPro" id="IPR052998">
    <property type="entry name" value="Hetero-Diels-Alderase-like"/>
</dbReference>
<name>A0A8H4PDZ8_9HYPO</name>
<dbReference type="AlphaFoldDB" id="A0A8H4PDZ8"/>
<evidence type="ECO:0000256" key="1">
    <source>
        <dbReference type="SAM" id="SignalP"/>
    </source>
</evidence>
<keyword evidence="4" id="KW-1185">Reference proteome</keyword>
<dbReference type="Gene3D" id="2.120.10.30">
    <property type="entry name" value="TolB, C-terminal domain"/>
    <property type="match status" value="1"/>
</dbReference>
<accession>A0A8H4PDZ8</accession>
<evidence type="ECO:0000313" key="4">
    <source>
        <dbReference type="Proteomes" id="UP000554235"/>
    </source>
</evidence>